<dbReference type="EMBL" id="JAAVMX010000005">
    <property type="protein sequence ID" value="KAF4507559.1"/>
    <property type="molecule type" value="Genomic_DNA"/>
</dbReference>
<dbReference type="PROSITE" id="PS50059">
    <property type="entry name" value="FKBP_PPIASE"/>
    <property type="match status" value="1"/>
</dbReference>
<sequence>MKAAALVVALASACGSLVAAATEELKIDVTLPVDCDRKTKEGDKVSMHYKGTLQKTGEKFDASYDRGQPFSFTLGSKHVIKGWEQGLLDMCIGEKRTLTIPPELGYGQRGMGPIPGGSTLIFETELVAIAGVPETKAAEDTVSDKIAKAAAGAAEAARVMLADSDDVQGHEEL</sequence>
<dbReference type="Pfam" id="PF00254">
    <property type="entry name" value="FKBP_C"/>
    <property type="match status" value="1"/>
</dbReference>
<comment type="catalytic activity">
    <reaction evidence="1 6">
        <text>[protein]-peptidylproline (omega=180) = [protein]-peptidylproline (omega=0)</text>
        <dbReference type="Rhea" id="RHEA:16237"/>
        <dbReference type="Rhea" id="RHEA-COMP:10747"/>
        <dbReference type="Rhea" id="RHEA-COMP:10748"/>
        <dbReference type="ChEBI" id="CHEBI:83833"/>
        <dbReference type="ChEBI" id="CHEBI:83834"/>
        <dbReference type="EC" id="5.2.1.8"/>
    </reaction>
</comment>
<dbReference type="SUPFAM" id="SSF54534">
    <property type="entry name" value="FKBP-like"/>
    <property type="match status" value="1"/>
</dbReference>
<keyword evidence="7" id="KW-0732">Signal</keyword>
<name>A0A8H4LY07_9HYPO</name>
<reference evidence="9 10" key="1">
    <citation type="journal article" date="2020" name="Genome Biol. Evol.">
        <title>A new high-quality draft genome assembly of the Chinese cordyceps Ophiocordyceps sinensis.</title>
        <authorList>
            <person name="Shu R."/>
            <person name="Zhang J."/>
            <person name="Meng Q."/>
            <person name="Zhang H."/>
            <person name="Zhou G."/>
            <person name="Li M."/>
            <person name="Wu P."/>
            <person name="Zhao Y."/>
            <person name="Chen C."/>
            <person name="Qin Q."/>
        </authorList>
    </citation>
    <scope>NUCLEOTIDE SEQUENCE [LARGE SCALE GENOMIC DNA]</scope>
    <source>
        <strain evidence="9 10">IOZ07</strain>
    </source>
</reference>
<dbReference type="Gene3D" id="3.10.50.40">
    <property type="match status" value="1"/>
</dbReference>
<dbReference type="AlphaFoldDB" id="A0A8H4LY07"/>
<keyword evidence="4 6" id="KW-0697">Rotamase</keyword>
<evidence type="ECO:0000256" key="3">
    <source>
        <dbReference type="ARBA" id="ARBA00013194"/>
    </source>
</evidence>
<evidence type="ECO:0000256" key="5">
    <source>
        <dbReference type="ARBA" id="ARBA00023235"/>
    </source>
</evidence>
<dbReference type="FunFam" id="3.10.50.40:FF:000006">
    <property type="entry name" value="Peptidyl-prolyl cis-trans isomerase"/>
    <property type="match status" value="1"/>
</dbReference>
<dbReference type="InterPro" id="IPR044609">
    <property type="entry name" value="FKBP2/11"/>
</dbReference>
<dbReference type="PANTHER" id="PTHR45779:SF7">
    <property type="entry name" value="PEPTIDYLPROLYL ISOMERASE"/>
    <property type="match status" value="1"/>
</dbReference>
<dbReference type="Proteomes" id="UP000557566">
    <property type="component" value="Unassembled WGS sequence"/>
</dbReference>
<evidence type="ECO:0000313" key="10">
    <source>
        <dbReference type="Proteomes" id="UP000557566"/>
    </source>
</evidence>
<feature type="chain" id="PRO_5034961999" description="peptidylprolyl isomerase" evidence="7">
    <location>
        <begin position="21"/>
        <end position="173"/>
    </location>
</feature>
<evidence type="ECO:0000256" key="2">
    <source>
        <dbReference type="ARBA" id="ARBA00002388"/>
    </source>
</evidence>
<evidence type="ECO:0000256" key="4">
    <source>
        <dbReference type="ARBA" id="ARBA00023110"/>
    </source>
</evidence>
<dbReference type="InterPro" id="IPR001179">
    <property type="entry name" value="PPIase_FKBP_dom"/>
</dbReference>
<dbReference type="OrthoDB" id="1902587at2759"/>
<feature type="signal peptide" evidence="7">
    <location>
        <begin position="1"/>
        <end position="20"/>
    </location>
</feature>
<dbReference type="InterPro" id="IPR046357">
    <property type="entry name" value="PPIase_dom_sf"/>
</dbReference>
<keyword evidence="5 6" id="KW-0413">Isomerase</keyword>
<dbReference type="GO" id="GO:0005783">
    <property type="term" value="C:endoplasmic reticulum"/>
    <property type="evidence" value="ECO:0007669"/>
    <property type="project" value="TreeGrafter"/>
</dbReference>
<dbReference type="EC" id="5.2.1.8" evidence="3 6"/>
<comment type="function">
    <text evidence="2">PPIases accelerate the folding of proteins. It catalyzes the cis-trans isomerization of proline imidic peptide bonds in oligopeptides.</text>
</comment>
<feature type="domain" description="PPIase FKBP-type" evidence="8">
    <location>
        <begin position="42"/>
        <end position="130"/>
    </location>
</feature>
<evidence type="ECO:0000259" key="8">
    <source>
        <dbReference type="PROSITE" id="PS50059"/>
    </source>
</evidence>
<evidence type="ECO:0000256" key="1">
    <source>
        <dbReference type="ARBA" id="ARBA00000971"/>
    </source>
</evidence>
<proteinExistence type="predicted"/>
<evidence type="ECO:0000256" key="7">
    <source>
        <dbReference type="SAM" id="SignalP"/>
    </source>
</evidence>
<dbReference type="GO" id="GO:0003755">
    <property type="term" value="F:peptidyl-prolyl cis-trans isomerase activity"/>
    <property type="evidence" value="ECO:0007669"/>
    <property type="project" value="UniProtKB-KW"/>
</dbReference>
<keyword evidence="10" id="KW-1185">Reference proteome</keyword>
<gene>
    <name evidence="9" type="ORF">G6O67_004047</name>
</gene>
<evidence type="ECO:0000313" key="9">
    <source>
        <dbReference type="EMBL" id="KAF4507559.1"/>
    </source>
</evidence>
<dbReference type="PANTHER" id="PTHR45779">
    <property type="entry name" value="PEPTIDYLPROLYL ISOMERASE"/>
    <property type="match status" value="1"/>
</dbReference>
<organism evidence="9 10">
    <name type="scientific">Ophiocordyceps sinensis</name>
    <dbReference type="NCBI Taxonomy" id="72228"/>
    <lineage>
        <taxon>Eukaryota</taxon>
        <taxon>Fungi</taxon>
        <taxon>Dikarya</taxon>
        <taxon>Ascomycota</taxon>
        <taxon>Pezizomycotina</taxon>
        <taxon>Sordariomycetes</taxon>
        <taxon>Hypocreomycetidae</taxon>
        <taxon>Hypocreales</taxon>
        <taxon>Ophiocordycipitaceae</taxon>
        <taxon>Ophiocordyceps</taxon>
    </lineage>
</organism>
<evidence type="ECO:0000256" key="6">
    <source>
        <dbReference type="PROSITE-ProRule" id="PRU00277"/>
    </source>
</evidence>
<accession>A0A8H4LY07</accession>
<protein>
    <recommendedName>
        <fullName evidence="3 6">peptidylprolyl isomerase</fullName>
        <ecNumber evidence="3 6">5.2.1.8</ecNumber>
    </recommendedName>
</protein>
<comment type="caution">
    <text evidence="9">The sequence shown here is derived from an EMBL/GenBank/DDBJ whole genome shotgun (WGS) entry which is preliminary data.</text>
</comment>